<gene>
    <name evidence="2" type="ORF">AJ81_05500</name>
</gene>
<dbReference type="InterPro" id="IPR050664">
    <property type="entry name" value="Octanoyltrans_LipM/LipL"/>
</dbReference>
<reference evidence="2 3" key="1">
    <citation type="submission" date="2014-01" db="EMBL/GenBank/DDBJ databases">
        <title>Genome sequencing of Thermotog hypogea.</title>
        <authorList>
            <person name="Zhang X."/>
            <person name="Alvare G."/>
            <person name="Fristensky B."/>
            <person name="Chen L."/>
            <person name="Suen T."/>
            <person name="Chen Q."/>
            <person name="Ma K."/>
        </authorList>
    </citation>
    <scope>NUCLEOTIDE SEQUENCE [LARGE SCALE GENOMIC DNA]</scope>
    <source>
        <strain evidence="2 3">DSM 11164</strain>
    </source>
</reference>
<evidence type="ECO:0000259" key="1">
    <source>
        <dbReference type="PROSITE" id="PS51733"/>
    </source>
</evidence>
<evidence type="ECO:0000313" key="2">
    <source>
        <dbReference type="EMBL" id="AJC73741.1"/>
    </source>
</evidence>
<proteinExistence type="predicted"/>
<dbReference type="SUPFAM" id="SSF55681">
    <property type="entry name" value="Class II aaRS and biotin synthetases"/>
    <property type="match status" value="1"/>
</dbReference>
<evidence type="ECO:0000313" key="3">
    <source>
        <dbReference type="Proteomes" id="UP000077469"/>
    </source>
</evidence>
<dbReference type="Proteomes" id="UP000077469">
    <property type="component" value="Chromosome"/>
</dbReference>
<dbReference type="Pfam" id="PF21948">
    <property type="entry name" value="LplA-B_cat"/>
    <property type="match status" value="1"/>
</dbReference>
<protein>
    <submittedName>
        <fullName evidence="2">Ligase</fullName>
    </submittedName>
</protein>
<dbReference type="EMBL" id="CP007141">
    <property type="protein sequence ID" value="AJC73741.1"/>
    <property type="molecule type" value="Genomic_DNA"/>
</dbReference>
<dbReference type="InterPro" id="IPR004143">
    <property type="entry name" value="BPL_LPL_catalytic"/>
</dbReference>
<feature type="domain" description="BPL/LPL catalytic" evidence="1">
    <location>
        <begin position="24"/>
        <end position="221"/>
    </location>
</feature>
<dbReference type="GO" id="GO:0016874">
    <property type="term" value="F:ligase activity"/>
    <property type="evidence" value="ECO:0007669"/>
    <property type="project" value="UniProtKB-KW"/>
</dbReference>
<dbReference type="PROSITE" id="PS51733">
    <property type="entry name" value="BPL_LPL_CATALYTIC"/>
    <property type="match status" value="1"/>
</dbReference>
<dbReference type="Gene3D" id="3.30.930.10">
    <property type="entry name" value="Bira Bifunctional Protein, Domain 2"/>
    <property type="match status" value="1"/>
</dbReference>
<sequence>MFLLKTWNFPAKTNMAIDVVLAEMASQPLLRLYSWARPTISLGKHQKRIELNREYMEKAGIECVVRPTGGRAVLHWDELTYAFMVPSSHELAKKNLEDFHRTISERIFSALRKLDLPVEIEPRKGQVTKSPACFESPSMYEITLNGKKLVGSAQMRTKDFVLEHGSILFRTHVEEYARCLNLDPASLKDKFIGLEEVKDVSLENLSEKLVESFGELFGPIEYFTLNCELLNRVYEREDQFACPVS</sequence>
<keyword evidence="3" id="KW-1185">Reference proteome</keyword>
<keyword evidence="2" id="KW-0436">Ligase</keyword>
<name>A0A0X1KR92_9THEM</name>
<dbReference type="PANTHER" id="PTHR43679:SF2">
    <property type="entry name" value="OCTANOYL-[GCVH]:PROTEIN N-OCTANOYLTRANSFERASE"/>
    <property type="match status" value="1"/>
</dbReference>
<dbReference type="PANTHER" id="PTHR43679">
    <property type="entry name" value="OCTANOYLTRANSFERASE LIPM-RELATED"/>
    <property type="match status" value="1"/>
</dbReference>
<dbReference type="KEGG" id="phy:AJ81_05500"/>
<dbReference type="OrthoDB" id="9774653at2"/>
<accession>A0A0X1KR92</accession>
<dbReference type="STRING" id="1123384.AJ81_05500"/>
<dbReference type="PATRIC" id="fig|1123384.7.peg.1089"/>
<dbReference type="RefSeq" id="WP_031505198.1">
    <property type="nucleotide sequence ID" value="NC_022795.1"/>
</dbReference>
<dbReference type="InterPro" id="IPR045864">
    <property type="entry name" value="aa-tRNA-synth_II/BPL/LPL"/>
</dbReference>
<dbReference type="CDD" id="cd16443">
    <property type="entry name" value="LplA"/>
    <property type="match status" value="1"/>
</dbReference>
<dbReference type="AlphaFoldDB" id="A0A0X1KR92"/>
<organism evidence="2 3">
    <name type="scientific">Pseudothermotoga hypogea DSM 11164 = NBRC 106472</name>
    <dbReference type="NCBI Taxonomy" id="1123384"/>
    <lineage>
        <taxon>Bacteria</taxon>
        <taxon>Thermotogati</taxon>
        <taxon>Thermotogota</taxon>
        <taxon>Thermotogae</taxon>
        <taxon>Thermotogales</taxon>
        <taxon>Thermotogaceae</taxon>
        <taxon>Pseudothermotoga</taxon>
    </lineage>
</organism>
<dbReference type="PaxDb" id="1123384-AJ81_05500"/>